<accession>A0A6V2M9M9</accession>
<organism evidence="3">
    <name type="scientific">Ditylum brightwellii</name>
    <dbReference type="NCBI Taxonomy" id="49249"/>
    <lineage>
        <taxon>Eukaryota</taxon>
        <taxon>Sar</taxon>
        <taxon>Stramenopiles</taxon>
        <taxon>Ochrophyta</taxon>
        <taxon>Bacillariophyta</taxon>
        <taxon>Mediophyceae</taxon>
        <taxon>Lithodesmiophycidae</taxon>
        <taxon>Lithodesmiales</taxon>
        <taxon>Lithodesmiaceae</taxon>
        <taxon>Ditylum</taxon>
    </lineage>
</organism>
<feature type="transmembrane region" description="Helical" evidence="1">
    <location>
        <begin position="136"/>
        <end position="156"/>
    </location>
</feature>
<sequence>MLRFPCLCAIPAAALPLQKTGVALPLCSLLRHTGFLGGSPSAWPPLCLRCAAEKILYAILGFTFVVLFQIVLCLIVGCVGVSIIWCAICGWILREEKFLSSEQITTTTTRPAPNNDTSCGAVTSSPPIVATEQSKLNLLSIVLSMDLSAIIYYSIVEEPITTLAHILAIIMGICISYVGERFFYPTVSSESTIPLIGNRN</sequence>
<gene>
    <name evidence="2" type="ORF">DBRI00130_LOCUS35630</name>
    <name evidence="3" type="ORF">DBRI00130_LOCUS35632</name>
</gene>
<name>A0A6V2M9M9_9STRA</name>
<protein>
    <submittedName>
        <fullName evidence="3">Uncharacterized protein</fullName>
    </submittedName>
</protein>
<keyword evidence="1" id="KW-1133">Transmembrane helix</keyword>
<evidence type="ECO:0000313" key="2">
    <source>
        <dbReference type="EMBL" id="CAE4646398.1"/>
    </source>
</evidence>
<reference evidence="3" key="1">
    <citation type="submission" date="2021-01" db="EMBL/GenBank/DDBJ databases">
        <authorList>
            <person name="Corre E."/>
            <person name="Pelletier E."/>
            <person name="Niang G."/>
            <person name="Scheremetjew M."/>
            <person name="Finn R."/>
            <person name="Kale V."/>
            <person name="Holt S."/>
            <person name="Cochrane G."/>
            <person name="Meng A."/>
            <person name="Brown T."/>
            <person name="Cohen L."/>
        </authorList>
    </citation>
    <scope>NUCLEOTIDE SEQUENCE</scope>
    <source>
        <strain evidence="3">GSO104</strain>
    </source>
</reference>
<keyword evidence="1" id="KW-0812">Transmembrane</keyword>
<evidence type="ECO:0000256" key="1">
    <source>
        <dbReference type="SAM" id="Phobius"/>
    </source>
</evidence>
<dbReference type="AlphaFoldDB" id="A0A6V2M9M9"/>
<feature type="transmembrane region" description="Helical" evidence="1">
    <location>
        <begin position="162"/>
        <end position="179"/>
    </location>
</feature>
<dbReference type="EMBL" id="HBNS01046089">
    <property type="protein sequence ID" value="CAE4646398.1"/>
    <property type="molecule type" value="Transcribed_RNA"/>
</dbReference>
<keyword evidence="1" id="KW-0472">Membrane</keyword>
<feature type="transmembrane region" description="Helical" evidence="1">
    <location>
        <begin position="55"/>
        <end position="88"/>
    </location>
</feature>
<evidence type="ECO:0000313" key="3">
    <source>
        <dbReference type="EMBL" id="CAE4646401.1"/>
    </source>
</evidence>
<proteinExistence type="predicted"/>
<dbReference type="EMBL" id="HBNS01046091">
    <property type="protein sequence ID" value="CAE4646401.1"/>
    <property type="molecule type" value="Transcribed_RNA"/>
</dbReference>